<evidence type="ECO:0000256" key="6">
    <source>
        <dbReference type="ARBA" id="ARBA00023295"/>
    </source>
</evidence>
<keyword evidence="5" id="KW-0119">Carbohydrate metabolism</keyword>
<evidence type="ECO:0000256" key="2">
    <source>
        <dbReference type="ARBA" id="ARBA00007671"/>
    </source>
</evidence>
<gene>
    <name evidence="7" type="ORF">TVD_01110</name>
</gene>
<dbReference type="InterPro" id="IPR012341">
    <property type="entry name" value="6hp_glycosidase-like_sf"/>
</dbReference>
<dbReference type="PATRIC" id="fig|106634.4.peg.228"/>
<keyword evidence="4" id="KW-0378">Hydrolase</keyword>
<dbReference type="InterPro" id="IPR024746">
    <property type="entry name" value="Glyco_hydro_100"/>
</dbReference>
<dbReference type="RefSeq" id="WP_018168395.1">
    <property type="nucleotide sequence ID" value="NZ_CP011367.1"/>
</dbReference>
<comment type="similarity">
    <text evidence="2">Belongs to the glycosyl hydrolase 100 family.</text>
</comment>
<dbReference type="KEGG" id="tvr:TVD_01110"/>
<dbReference type="AlphaFoldDB" id="A0A0G3G5A3"/>
<dbReference type="GO" id="GO:0005987">
    <property type="term" value="P:sucrose catabolic process"/>
    <property type="evidence" value="ECO:0007669"/>
    <property type="project" value="TreeGrafter"/>
</dbReference>
<proteinExistence type="inferred from homology"/>
<comment type="catalytic activity">
    <reaction evidence="1">
        <text>Hydrolysis of terminal non-reducing beta-D-fructofuranoside residues in beta-D-fructofuranosides.</text>
        <dbReference type="EC" id="3.2.1.26"/>
    </reaction>
</comment>
<dbReference type="Gene3D" id="1.50.10.10">
    <property type="match status" value="1"/>
</dbReference>
<evidence type="ECO:0000313" key="8">
    <source>
        <dbReference type="Proteomes" id="UP000064201"/>
    </source>
</evidence>
<evidence type="ECO:0000313" key="7">
    <source>
        <dbReference type="EMBL" id="AKJ94051.1"/>
    </source>
</evidence>
<name>A0A0G3G5A3_9GAMM</name>
<evidence type="ECO:0000256" key="4">
    <source>
        <dbReference type="ARBA" id="ARBA00022801"/>
    </source>
</evidence>
<evidence type="ECO:0000256" key="5">
    <source>
        <dbReference type="ARBA" id="ARBA00023277"/>
    </source>
</evidence>
<dbReference type="STRING" id="106634.TVD_01110"/>
<dbReference type="GO" id="GO:0004575">
    <property type="term" value="F:sucrose alpha-glucosidase activity"/>
    <property type="evidence" value="ECO:0007669"/>
    <property type="project" value="TreeGrafter"/>
</dbReference>
<dbReference type="Proteomes" id="UP000064201">
    <property type="component" value="Chromosome"/>
</dbReference>
<dbReference type="SUPFAM" id="SSF48208">
    <property type="entry name" value="Six-hairpin glycosidases"/>
    <property type="match status" value="1"/>
</dbReference>
<reference evidence="7 8" key="1">
    <citation type="submission" date="2015-04" db="EMBL/GenBank/DDBJ databases">
        <title>Complete Sequence for the Genome of the Thioalkalivibrio versutus D301.</title>
        <authorList>
            <person name="Mu T."/>
            <person name="Zhou J."/>
            <person name="Xu X."/>
        </authorList>
    </citation>
    <scope>NUCLEOTIDE SEQUENCE [LARGE SCALE GENOMIC DNA]</scope>
    <source>
        <strain evidence="7 8">D301</strain>
    </source>
</reference>
<dbReference type="EMBL" id="CP011367">
    <property type="protein sequence ID" value="AKJ94051.1"/>
    <property type="molecule type" value="Genomic_DNA"/>
</dbReference>
<dbReference type="PANTHER" id="PTHR31916">
    <property type="match status" value="1"/>
</dbReference>
<organism evidence="7 8">
    <name type="scientific">Thioalkalivibrio versutus</name>
    <dbReference type="NCBI Taxonomy" id="106634"/>
    <lineage>
        <taxon>Bacteria</taxon>
        <taxon>Pseudomonadati</taxon>
        <taxon>Pseudomonadota</taxon>
        <taxon>Gammaproteobacteria</taxon>
        <taxon>Chromatiales</taxon>
        <taxon>Ectothiorhodospiraceae</taxon>
        <taxon>Thioalkalivibrio</taxon>
    </lineage>
</organism>
<evidence type="ECO:0000256" key="3">
    <source>
        <dbReference type="ARBA" id="ARBA00012758"/>
    </source>
</evidence>
<sequence length="465" mass="53321">MNQLPPDARNPTLESAYQLLHDAEVRYRGRTVGTVASLDERAPAENYADCFIRDFVPSGLVYLLNDEPEVVRDFLALILQIRDTQEEIEGHRRLPRVMPASFRVFTDENGRESLAADFGDRAIGRVAPVDSMMWWVLLLRAYQNRTGDTDFIKSADVQRGIRLILSICLQDRFEVFPTLLVPDGSFMIDRRMGVFGHPLEIQALFYGMLKASLAMLEPCDKDSELLCEQSAIRTRQLSDYIRNYYWLDLERLNDIHRYRTEHFGHESENSLNIYPESIPDWLVDWIPSESGYLVGNLGPGRMDFRFFSFGNLLAVLFGLADEHQSRSIMQTFEQRFEDLIGTMPVKICYPAMVGEEWRLLTGSDPKNTPWSYHNGGNWPALLWAFTGAALRVGRPDLARSVHAVAAERLYRDNWPEYYDGRHGRLVGRRANYRQTWSATAVLVSQGLIDNPETLSLFDSPEPEVP</sequence>
<keyword evidence="8" id="KW-1185">Reference proteome</keyword>
<dbReference type="OrthoDB" id="501302at2"/>
<dbReference type="GO" id="GO:0033926">
    <property type="term" value="F:endo-alpha-N-acetylgalactosaminidase activity"/>
    <property type="evidence" value="ECO:0007669"/>
    <property type="project" value="InterPro"/>
</dbReference>
<protein>
    <recommendedName>
        <fullName evidence="3">beta-fructofuranosidase</fullName>
        <ecNumber evidence="3">3.2.1.26</ecNumber>
    </recommendedName>
</protein>
<dbReference type="EC" id="3.2.1.26" evidence="3"/>
<accession>A0A0G3G5A3</accession>
<dbReference type="PANTHER" id="PTHR31916:SF28">
    <property type="entry name" value="NEUTRAL_ALKALINE INVERTASE 3, CHLOROPLASTIC"/>
    <property type="match status" value="1"/>
</dbReference>
<dbReference type="Pfam" id="PF12899">
    <property type="entry name" value="Glyco_hydro_100"/>
    <property type="match status" value="1"/>
</dbReference>
<keyword evidence="6" id="KW-0326">Glycosidase</keyword>
<evidence type="ECO:0000256" key="1">
    <source>
        <dbReference type="ARBA" id="ARBA00000094"/>
    </source>
</evidence>
<dbReference type="InterPro" id="IPR008928">
    <property type="entry name" value="6-hairpin_glycosidase_sf"/>
</dbReference>